<reference evidence="9 10" key="1">
    <citation type="submission" date="2022-07" db="EMBL/GenBank/DDBJ databases">
        <title>Methylomonas rivi sp. nov., Methylomonas rosea sp. nov., Methylomonas aureus sp. nov. and Methylomonas subterranea sp. nov., four novel methanotrophs isolated from a freshwater creek and the deep terrestrial subsurface.</title>
        <authorList>
            <person name="Abin C."/>
            <person name="Sankaranarayanan K."/>
            <person name="Garner C."/>
            <person name="Sindelar R."/>
            <person name="Kotary K."/>
            <person name="Garner R."/>
            <person name="Barclay S."/>
            <person name="Lawson P."/>
            <person name="Krumholz L."/>
        </authorList>
    </citation>
    <scope>NUCLEOTIDE SEQUENCE [LARGE SCALE GENOMIC DNA]</scope>
    <source>
        <strain evidence="9 10">WSC-6</strain>
    </source>
</reference>
<keyword evidence="5 6" id="KW-0482">Metalloprotease</keyword>
<accession>A0ABT1U7P3</accession>
<gene>
    <name evidence="9" type="ORF">NP596_13110</name>
</gene>
<evidence type="ECO:0000313" key="10">
    <source>
        <dbReference type="Proteomes" id="UP001524586"/>
    </source>
</evidence>
<evidence type="ECO:0000259" key="8">
    <source>
        <dbReference type="Pfam" id="PF01435"/>
    </source>
</evidence>
<comment type="caution">
    <text evidence="9">The sequence shown here is derived from an EMBL/GenBank/DDBJ whole genome shotgun (WGS) entry which is preliminary data.</text>
</comment>
<evidence type="ECO:0000256" key="1">
    <source>
        <dbReference type="ARBA" id="ARBA00022670"/>
    </source>
</evidence>
<keyword evidence="10" id="KW-1185">Reference proteome</keyword>
<keyword evidence="4 6" id="KW-0862">Zinc</keyword>
<dbReference type="RefSeq" id="WP_256615827.1">
    <property type="nucleotide sequence ID" value="NZ_JANIBK010000071.1"/>
</dbReference>
<evidence type="ECO:0000313" key="9">
    <source>
        <dbReference type="EMBL" id="MCQ8129395.1"/>
    </source>
</evidence>
<dbReference type="CDD" id="cd07332">
    <property type="entry name" value="M48C_Oma1_like"/>
    <property type="match status" value="1"/>
</dbReference>
<comment type="similarity">
    <text evidence="6">Belongs to the peptidase M48 family.</text>
</comment>
<name>A0ABT1U7P3_9GAMM</name>
<keyword evidence="7" id="KW-0812">Transmembrane</keyword>
<feature type="domain" description="Peptidase M48" evidence="8">
    <location>
        <begin position="188"/>
        <end position="345"/>
    </location>
</feature>
<proteinExistence type="inferred from homology"/>
<evidence type="ECO:0000256" key="6">
    <source>
        <dbReference type="RuleBase" id="RU003983"/>
    </source>
</evidence>
<sequence length="387" mass="42578">MSLASHFNGLYYAGRDKISVRFSLSSHGLIQFEAGERGRLEIALHSTALELIGDPATTLQIGWHDHNGRHALLCGEPELFDKLLSLNLPSPAREHITALQTRQRRQLKGEKHRVPVYLGLIAAFFIGGYFTLHYSAPLIADMIPYEWEQKIGAFAFENYQVGKKTVTDQTVTDAVDAIVKRIDRFDGAEIEYQVAVVDADMINAFAFPGGYVVVTTGLIENADNPEQVAGVLAHELTHVLQRHSMRKLVRQAGMGVLIGIVFGDVSALSQLIELSSQLDSLSFDRGQERSADDGAIEIMTAAGLSPQHLAAFFEKIQKADALTGNIPELFQTHPLTDERIKRVSAAAEPAQPFNFDLDWDKIKQRATRDEAIRLPANSGPATPGAEL</sequence>
<keyword evidence="3 6" id="KW-0378">Hydrolase</keyword>
<evidence type="ECO:0000256" key="4">
    <source>
        <dbReference type="ARBA" id="ARBA00022833"/>
    </source>
</evidence>
<dbReference type="Gene3D" id="3.30.2010.10">
    <property type="entry name" value="Metalloproteases ('zincins'), catalytic domain"/>
    <property type="match status" value="1"/>
</dbReference>
<evidence type="ECO:0000256" key="3">
    <source>
        <dbReference type="ARBA" id="ARBA00022801"/>
    </source>
</evidence>
<comment type="cofactor">
    <cofactor evidence="6">
        <name>Zn(2+)</name>
        <dbReference type="ChEBI" id="CHEBI:29105"/>
    </cofactor>
    <text evidence="6">Binds 1 zinc ion per subunit.</text>
</comment>
<dbReference type="EMBL" id="JANIBK010000071">
    <property type="protein sequence ID" value="MCQ8129395.1"/>
    <property type="molecule type" value="Genomic_DNA"/>
</dbReference>
<feature type="transmembrane region" description="Helical" evidence="7">
    <location>
        <begin position="114"/>
        <end position="132"/>
    </location>
</feature>
<protein>
    <submittedName>
        <fullName evidence="9">M48 family metallopeptidase</fullName>
    </submittedName>
</protein>
<evidence type="ECO:0000256" key="5">
    <source>
        <dbReference type="ARBA" id="ARBA00023049"/>
    </source>
</evidence>
<dbReference type="InterPro" id="IPR051156">
    <property type="entry name" value="Mito/Outer_Membr_Metalloprot"/>
</dbReference>
<keyword evidence="7" id="KW-0472">Membrane</keyword>
<evidence type="ECO:0000256" key="7">
    <source>
        <dbReference type="SAM" id="Phobius"/>
    </source>
</evidence>
<dbReference type="Proteomes" id="UP001524586">
    <property type="component" value="Unassembled WGS sequence"/>
</dbReference>
<keyword evidence="1 6" id="KW-0645">Protease</keyword>
<keyword evidence="2" id="KW-0479">Metal-binding</keyword>
<dbReference type="PANTHER" id="PTHR22726:SF1">
    <property type="entry name" value="METALLOENDOPEPTIDASE OMA1, MITOCHONDRIAL"/>
    <property type="match status" value="1"/>
</dbReference>
<dbReference type="InterPro" id="IPR001915">
    <property type="entry name" value="Peptidase_M48"/>
</dbReference>
<organism evidence="9 10">
    <name type="scientific">Methylomonas rivi</name>
    <dbReference type="NCBI Taxonomy" id="2952226"/>
    <lineage>
        <taxon>Bacteria</taxon>
        <taxon>Pseudomonadati</taxon>
        <taxon>Pseudomonadota</taxon>
        <taxon>Gammaproteobacteria</taxon>
        <taxon>Methylococcales</taxon>
        <taxon>Methylococcaceae</taxon>
        <taxon>Methylomonas</taxon>
    </lineage>
</organism>
<keyword evidence="7" id="KW-1133">Transmembrane helix</keyword>
<dbReference type="PANTHER" id="PTHR22726">
    <property type="entry name" value="METALLOENDOPEPTIDASE OMA1"/>
    <property type="match status" value="1"/>
</dbReference>
<dbReference type="Pfam" id="PF01435">
    <property type="entry name" value="Peptidase_M48"/>
    <property type="match status" value="1"/>
</dbReference>
<evidence type="ECO:0000256" key="2">
    <source>
        <dbReference type="ARBA" id="ARBA00022723"/>
    </source>
</evidence>